<keyword evidence="2" id="KW-1064">Adaptive immunity</keyword>
<dbReference type="SUPFAM" id="SSF48726">
    <property type="entry name" value="Immunoglobulin"/>
    <property type="match status" value="1"/>
</dbReference>
<dbReference type="GO" id="GO:0002250">
    <property type="term" value="P:adaptive immune response"/>
    <property type="evidence" value="ECO:0007669"/>
    <property type="project" value="UniProtKB-KW"/>
</dbReference>
<reference evidence="7 8" key="1">
    <citation type="submission" date="2024-09" db="EMBL/GenBank/DDBJ databases">
        <title>A chromosome-level genome assembly of Gray's grenadier anchovy, Coilia grayii.</title>
        <authorList>
            <person name="Fu Z."/>
        </authorList>
    </citation>
    <scope>NUCLEOTIDE SEQUENCE [LARGE SCALE GENOMIC DNA]</scope>
    <source>
        <strain evidence="7">G4</strain>
        <tissue evidence="7">Muscle</tissue>
    </source>
</reference>
<evidence type="ECO:0000313" key="8">
    <source>
        <dbReference type="Proteomes" id="UP001591681"/>
    </source>
</evidence>
<sequence length="149" mass="16656">MAPHTFAALSLSTSYPYGTPTQSSNSILKVANDTEGASVTLSCNYTGGTSSELFWYQQFPGSRPEYILFIMESGFNRTADPALPGVTVHIVKDMKHVHMKISPVKVFHSALYYCALRPTVTGNYKRDDKNLTGVGGIYFKPDRNRWYFL</sequence>
<dbReference type="InterPro" id="IPR007110">
    <property type="entry name" value="Ig-like_dom"/>
</dbReference>
<dbReference type="SMART" id="SM00406">
    <property type="entry name" value="IGv"/>
    <property type="match status" value="1"/>
</dbReference>
<dbReference type="PANTHER" id="PTHR19367:SF18">
    <property type="entry name" value="T CELL RECEPTOR ALPHA VARIABLE 16"/>
    <property type="match status" value="1"/>
</dbReference>
<keyword evidence="3" id="KW-0675">Receptor</keyword>
<dbReference type="AlphaFoldDB" id="A0ABD1KF62"/>
<dbReference type="InterPro" id="IPR013783">
    <property type="entry name" value="Ig-like_fold"/>
</dbReference>
<dbReference type="InterPro" id="IPR036179">
    <property type="entry name" value="Ig-like_dom_sf"/>
</dbReference>
<organism evidence="7 8">
    <name type="scientific">Coilia grayii</name>
    <name type="common">Gray's grenadier anchovy</name>
    <dbReference type="NCBI Taxonomy" id="363190"/>
    <lineage>
        <taxon>Eukaryota</taxon>
        <taxon>Metazoa</taxon>
        <taxon>Chordata</taxon>
        <taxon>Craniata</taxon>
        <taxon>Vertebrata</taxon>
        <taxon>Euteleostomi</taxon>
        <taxon>Actinopterygii</taxon>
        <taxon>Neopterygii</taxon>
        <taxon>Teleostei</taxon>
        <taxon>Clupei</taxon>
        <taxon>Clupeiformes</taxon>
        <taxon>Clupeoidei</taxon>
        <taxon>Engraulidae</taxon>
        <taxon>Coilinae</taxon>
        <taxon>Coilia</taxon>
    </lineage>
</organism>
<evidence type="ECO:0000256" key="2">
    <source>
        <dbReference type="ARBA" id="ARBA00023130"/>
    </source>
</evidence>
<dbReference type="Proteomes" id="UP001591681">
    <property type="component" value="Unassembled WGS sequence"/>
</dbReference>
<dbReference type="Pfam" id="PF07686">
    <property type="entry name" value="V-set"/>
    <property type="match status" value="1"/>
</dbReference>
<dbReference type="InterPro" id="IPR013106">
    <property type="entry name" value="Ig_V-set"/>
</dbReference>
<dbReference type="PANTHER" id="PTHR19367">
    <property type="entry name" value="T-CELL RECEPTOR ALPHA CHAIN V REGION"/>
    <property type="match status" value="1"/>
</dbReference>
<dbReference type="PROSITE" id="PS50835">
    <property type="entry name" value="IG_LIKE"/>
    <property type="match status" value="1"/>
</dbReference>
<keyword evidence="5" id="KW-0391">Immunity</keyword>
<dbReference type="EMBL" id="JBHFQA010000006">
    <property type="protein sequence ID" value="KAL2097855.1"/>
    <property type="molecule type" value="Genomic_DNA"/>
</dbReference>
<keyword evidence="1" id="KW-0732">Signal</keyword>
<feature type="domain" description="Ig-like" evidence="6">
    <location>
        <begin position="20"/>
        <end position="132"/>
    </location>
</feature>
<comment type="caution">
    <text evidence="7">The sequence shown here is derived from an EMBL/GenBank/DDBJ whole genome shotgun (WGS) entry which is preliminary data.</text>
</comment>
<keyword evidence="5" id="KW-1279">T cell receptor</keyword>
<evidence type="ECO:0000259" key="6">
    <source>
        <dbReference type="PROSITE" id="PS50835"/>
    </source>
</evidence>
<evidence type="ECO:0000256" key="1">
    <source>
        <dbReference type="ARBA" id="ARBA00022729"/>
    </source>
</evidence>
<name>A0ABD1KF62_9TELE</name>
<gene>
    <name evidence="7" type="ORF">ACEWY4_007062</name>
</gene>
<evidence type="ECO:0000256" key="3">
    <source>
        <dbReference type="ARBA" id="ARBA00023170"/>
    </source>
</evidence>
<evidence type="ECO:0000256" key="5">
    <source>
        <dbReference type="ARBA" id="ARBA00043266"/>
    </source>
</evidence>
<dbReference type="Gene3D" id="2.60.40.10">
    <property type="entry name" value="Immunoglobulins"/>
    <property type="match status" value="1"/>
</dbReference>
<dbReference type="InterPro" id="IPR051287">
    <property type="entry name" value="TCR_variable_region"/>
</dbReference>
<evidence type="ECO:0000313" key="7">
    <source>
        <dbReference type="EMBL" id="KAL2097855.1"/>
    </source>
</evidence>
<protein>
    <recommendedName>
        <fullName evidence="6">Ig-like domain-containing protein</fullName>
    </recommendedName>
</protein>
<evidence type="ECO:0000256" key="4">
    <source>
        <dbReference type="ARBA" id="ARBA00023319"/>
    </source>
</evidence>
<proteinExistence type="predicted"/>
<accession>A0ABD1KF62</accession>
<dbReference type="GO" id="GO:0042101">
    <property type="term" value="C:T cell receptor complex"/>
    <property type="evidence" value="ECO:0007669"/>
    <property type="project" value="UniProtKB-KW"/>
</dbReference>
<keyword evidence="4" id="KW-0393">Immunoglobulin domain</keyword>
<keyword evidence="8" id="KW-1185">Reference proteome</keyword>